<accession>A0ABY5IYW5</accession>
<name>A0ABY5IYW5_9BACT</name>
<dbReference type="Proteomes" id="UP001058569">
    <property type="component" value="Chromosome"/>
</dbReference>
<sequence length="447" mass="52373">MEKNKRLQWRISTSIMTKGKRYISIGIPKNNNKGFSIRFGYGYVEDLKKYHDDPIEKIKSILPSFSLALTPEDAKKKLDREFKGIKEPKKEYYKKYEGLDFLKKIFAYLNPFKNIEINEKIKLNDVITNFIFKDFNKHGENWIPVDEDDVDGNLENFYNILDFISDNKMELLKKANSNLLTNYKLNFDEIWYSTTTYYLESYDCFDEDDEYDEWPRRKITRDKVTLALATDKNGVLLNFKLFLPGESKSSTLIPFVTELQEIYNINSATIVAKNEICTKKNIEALRQIGWELINNTTAVVKNKKQSGLISTKLKDLKDSELRELYSREDLIRNTWSFLKNELFVTSRISLSAEHVDKYSCLCLMSLMVLRYTIYIINSELGLQGKNKFTESKLNDIAMGVIRIIILTDGVETDSFKFSNSHTDEIWNLYESIKKCLLNKYPQIENNK</sequence>
<proteinExistence type="predicted"/>
<protein>
    <recommendedName>
        <fullName evidence="3">Transposase</fullName>
    </recommendedName>
</protein>
<reference evidence="1" key="1">
    <citation type="submission" date="2022-07" db="EMBL/GenBank/DDBJ databases">
        <title>Complete genome of Mycoplasma caviae type strain G122.</title>
        <authorList>
            <person name="Spergser J."/>
        </authorList>
    </citation>
    <scope>NUCLEOTIDE SEQUENCE</scope>
    <source>
        <strain evidence="1">G122</strain>
    </source>
</reference>
<dbReference type="RefSeq" id="WP_256553218.1">
    <property type="nucleotide sequence ID" value="NZ_CP101806.1"/>
</dbReference>
<evidence type="ECO:0000313" key="2">
    <source>
        <dbReference type="Proteomes" id="UP001058569"/>
    </source>
</evidence>
<gene>
    <name evidence="1" type="ORF">NPA07_00360</name>
</gene>
<evidence type="ECO:0000313" key="1">
    <source>
        <dbReference type="EMBL" id="UUD35318.1"/>
    </source>
</evidence>
<evidence type="ECO:0008006" key="3">
    <source>
        <dbReference type="Google" id="ProtNLM"/>
    </source>
</evidence>
<dbReference type="EMBL" id="CP101806">
    <property type="protein sequence ID" value="UUD35318.1"/>
    <property type="molecule type" value="Genomic_DNA"/>
</dbReference>
<keyword evidence="2" id="KW-1185">Reference proteome</keyword>
<organism evidence="1 2">
    <name type="scientific">Mycoplasmopsis caviae</name>
    <dbReference type="NCBI Taxonomy" id="55603"/>
    <lineage>
        <taxon>Bacteria</taxon>
        <taxon>Bacillati</taxon>
        <taxon>Mycoplasmatota</taxon>
        <taxon>Mycoplasmoidales</taxon>
        <taxon>Metamycoplasmataceae</taxon>
        <taxon>Mycoplasmopsis</taxon>
    </lineage>
</organism>